<organism evidence="1">
    <name type="scientific">marine sediment metagenome</name>
    <dbReference type="NCBI Taxonomy" id="412755"/>
    <lineage>
        <taxon>unclassified sequences</taxon>
        <taxon>metagenomes</taxon>
        <taxon>ecological metagenomes</taxon>
    </lineage>
</organism>
<protein>
    <submittedName>
        <fullName evidence="1">Uncharacterized protein</fullName>
    </submittedName>
</protein>
<reference evidence="1" key="1">
    <citation type="journal article" date="2014" name="Front. Microbiol.">
        <title>High frequency of phylogenetically diverse reductive dehalogenase-homologous genes in deep subseafloor sedimentary metagenomes.</title>
        <authorList>
            <person name="Kawai M."/>
            <person name="Futagami T."/>
            <person name="Toyoda A."/>
            <person name="Takaki Y."/>
            <person name="Nishi S."/>
            <person name="Hori S."/>
            <person name="Arai W."/>
            <person name="Tsubouchi T."/>
            <person name="Morono Y."/>
            <person name="Uchiyama I."/>
            <person name="Ito T."/>
            <person name="Fujiyama A."/>
            <person name="Inagaki F."/>
            <person name="Takami H."/>
        </authorList>
    </citation>
    <scope>NUCLEOTIDE SEQUENCE</scope>
    <source>
        <strain evidence="1">Expedition CK06-06</strain>
    </source>
</reference>
<evidence type="ECO:0000313" key="1">
    <source>
        <dbReference type="EMBL" id="GAG65710.1"/>
    </source>
</evidence>
<name>X0Z8K4_9ZZZZ</name>
<dbReference type="AlphaFoldDB" id="X0Z8K4"/>
<sequence>MPDPRIHPIERSDDYNFGVDDVSGLVIAANSQRADLEVTNDLDTVVYLSRSDPAAVGDGIRLNSNGGSYTMDTQNLYLGAFYAICNLGEDGNIAISEGEWQV</sequence>
<proteinExistence type="predicted"/>
<dbReference type="EMBL" id="BART01009269">
    <property type="protein sequence ID" value="GAG65710.1"/>
    <property type="molecule type" value="Genomic_DNA"/>
</dbReference>
<accession>X0Z8K4</accession>
<gene>
    <name evidence="1" type="ORF">S01H4_20596</name>
</gene>
<comment type="caution">
    <text evidence="1">The sequence shown here is derived from an EMBL/GenBank/DDBJ whole genome shotgun (WGS) entry which is preliminary data.</text>
</comment>